<name>A0A5A7QYT1_STRAF</name>
<feature type="region of interest" description="Disordered" evidence="1">
    <location>
        <begin position="93"/>
        <end position="116"/>
    </location>
</feature>
<feature type="compositionally biased region" description="Polar residues" evidence="1">
    <location>
        <begin position="93"/>
        <end position="107"/>
    </location>
</feature>
<keyword evidence="3" id="KW-1185">Reference proteome</keyword>
<evidence type="ECO:0000313" key="3">
    <source>
        <dbReference type="Proteomes" id="UP000325081"/>
    </source>
</evidence>
<evidence type="ECO:0000256" key="1">
    <source>
        <dbReference type="SAM" id="MobiDB-lite"/>
    </source>
</evidence>
<dbReference type="Proteomes" id="UP000325081">
    <property type="component" value="Unassembled WGS sequence"/>
</dbReference>
<gene>
    <name evidence="2" type="ORF">STAS_26814</name>
</gene>
<protein>
    <submittedName>
        <fullName evidence="2">Uncharacterized protein</fullName>
    </submittedName>
</protein>
<reference evidence="3" key="1">
    <citation type="journal article" date="2019" name="Curr. Biol.">
        <title>Genome Sequence of Striga asiatica Provides Insight into the Evolution of Plant Parasitism.</title>
        <authorList>
            <person name="Yoshida S."/>
            <person name="Kim S."/>
            <person name="Wafula E.K."/>
            <person name="Tanskanen J."/>
            <person name="Kim Y.M."/>
            <person name="Honaas L."/>
            <person name="Yang Z."/>
            <person name="Spallek T."/>
            <person name="Conn C.E."/>
            <person name="Ichihashi Y."/>
            <person name="Cheong K."/>
            <person name="Cui S."/>
            <person name="Der J.P."/>
            <person name="Gundlach H."/>
            <person name="Jiao Y."/>
            <person name="Hori C."/>
            <person name="Ishida J.K."/>
            <person name="Kasahara H."/>
            <person name="Kiba T."/>
            <person name="Kim M.S."/>
            <person name="Koo N."/>
            <person name="Laohavisit A."/>
            <person name="Lee Y.H."/>
            <person name="Lumba S."/>
            <person name="McCourt P."/>
            <person name="Mortimer J.C."/>
            <person name="Mutuku J.M."/>
            <person name="Nomura T."/>
            <person name="Sasaki-Sekimoto Y."/>
            <person name="Seto Y."/>
            <person name="Wang Y."/>
            <person name="Wakatake T."/>
            <person name="Sakakibara H."/>
            <person name="Demura T."/>
            <person name="Yamaguchi S."/>
            <person name="Yoneyama K."/>
            <person name="Manabe R.I."/>
            <person name="Nelson D.C."/>
            <person name="Schulman A.H."/>
            <person name="Timko M.P."/>
            <person name="dePamphilis C.W."/>
            <person name="Choi D."/>
            <person name="Shirasu K."/>
        </authorList>
    </citation>
    <scope>NUCLEOTIDE SEQUENCE [LARGE SCALE GENOMIC DNA]</scope>
    <source>
        <strain evidence="3">cv. UVA1</strain>
    </source>
</reference>
<comment type="caution">
    <text evidence="2">The sequence shown here is derived from an EMBL/GenBank/DDBJ whole genome shotgun (WGS) entry which is preliminary data.</text>
</comment>
<dbReference type="AlphaFoldDB" id="A0A5A7QYT1"/>
<sequence length="116" mass="12429">MFSQASATVTAHLPSRAGDERVATCETGVRVRQLQGTEVARPSRIERRAAADNSTGLRVISSDEEARFATCDRCAGAAISVEFGTFEDRAAGNNRQVSGSESDSEVTTAELERLIH</sequence>
<organism evidence="2 3">
    <name type="scientific">Striga asiatica</name>
    <name type="common">Asiatic witchweed</name>
    <name type="synonym">Buchnera asiatica</name>
    <dbReference type="NCBI Taxonomy" id="4170"/>
    <lineage>
        <taxon>Eukaryota</taxon>
        <taxon>Viridiplantae</taxon>
        <taxon>Streptophyta</taxon>
        <taxon>Embryophyta</taxon>
        <taxon>Tracheophyta</taxon>
        <taxon>Spermatophyta</taxon>
        <taxon>Magnoliopsida</taxon>
        <taxon>eudicotyledons</taxon>
        <taxon>Gunneridae</taxon>
        <taxon>Pentapetalae</taxon>
        <taxon>asterids</taxon>
        <taxon>lamiids</taxon>
        <taxon>Lamiales</taxon>
        <taxon>Orobanchaceae</taxon>
        <taxon>Buchnereae</taxon>
        <taxon>Striga</taxon>
    </lineage>
</organism>
<evidence type="ECO:0000313" key="2">
    <source>
        <dbReference type="EMBL" id="GER49557.1"/>
    </source>
</evidence>
<feature type="region of interest" description="Disordered" evidence="1">
    <location>
        <begin position="1"/>
        <end position="20"/>
    </location>
</feature>
<accession>A0A5A7QYT1</accession>
<dbReference type="EMBL" id="BKCP01008715">
    <property type="protein sequence ID" value="GER49557.1"/>
    <property type="molecule type" value="Genomic_DNA"/>
</dbReference>
<proteinExistence type="predicted"/>